<name>A0A656HF50_THINJ</name>
<accession>A0A656HF50</accession>
<evidence type="ECO:0008006" key="3">
    <source>
        <dbReference type="Google" id="ProtNLM"/>
    </source>
</evidence>
<dbReference type="EMBL" id="JH651384">
    <property type="protein sequence ID" value="EIJ35057.1"/>
    <property type="molecule type" value="Genomic_DNA"/>
</dbReference>
<dbReference type="InterPro" id="IPR025500">
    <property type="entry name" value="DUF4390"/>
</dbReference>
<dbReference type="Pfam" id="PF14334">
    <property type="entry name" value="DUF4390"/>
    <property type="match status" value="1"/>
</dbReference>
<dbReference type="AlphaFoldDB" id="A0A656HF50"/>
<dbReference type="RefSeq" id="WP_002708969.1">
    <property type="nucleotide sequence ID" value="NZ_JH651384.1"/>
</dbReference>
<evidence type="ECO:0000313" key="2">
    <source>
        <dbReference type="Proteomes" id="UP000005317"/>
    </source>
</evidence>
<protein>
    <recommendedName>
        <fullName evidence="3">DUF4390 domain-containing protein</fullName>
    </recommendedName>
</protein>
<sequence precursor="true">MITAKIFRAYSFSLLVGLVCLLGQAVAADNGIRFSEFSIRNLNPSKALVNNLKLDYQLTDYLREGLLNGLTLENEIRFTLEWHNTWWWNSQKQLVTVRSELQYQPLSKQYQVVRKDTGENWNLPNLPAALEQLGTLTDYRLPKLPETAYHNDASIFVTAKLSAKSLKLPLKLQEMFTDRYSLHSDGVLWPIP</sequence>
<organism evidence="1 2">
    <name type="scientific">Thiothrix nivea (strain ATCC 35100 / DSM 5205 / JP2)</name>
    <dbReference type="NCBI Taxonomy" id="870187"/>
    <lineage>
        <taxon>Bacteria</taxon>
        <taxon>Pseudomonadati</taxon>
        <taxon>Pseudomonadota</taxon>
        <taxon>Gammaproteobacteria</taxon>
        <taxon>Thiotrichales</taxon>
        <taxon>Thiotrichaceae</taxon>
        <taxon>Thiothrix</taxon>
    </lineage>
</organism>
<evidence type="ECO:0000313" key="1">
    <source>
        <dbReference type="EMBL" id="EIJ35057.1"/>
    </source>
</evidence>
<gene>
    <name evidence="1" type="ORF">Thini_2514</name>
</gene>
<proteinExistence type="predicted"/>
<dbReference type="OrthoDB" id="6198507at2"/>
<reference evidence="2" key="1">
    <citation type="journal article" date="2011" name="Stand. Genomic Sci.">
        <title>Genome sequence of the filamentous, gliding Thiothrix nivea neotype strain (JP2(T)).</title>
        <authorList>
            <person name="Lapidus A."/>
            <person name="Nolan M."/>
            <person name="Lucas S."/>
            <person name="Glavina Del Rio T."/>
            <person name="Tice H."/>
            <person name="Cheng J.F."/>
            <person name="Tapia R."/>
            <person name="Han C."/>
            <person name="Goodwin L."/>
            <person name="Pitluck S."/>
            <person name="Liolios K."/>
            <person name="Pagani I."/>
            <person name="Ivanova N."/>
            <person name="Huntemann M."/>
            <person name="Mavromatis K."/>
            <person name="Mikhailova N."/>
            <person name="Pati A."/>
            <person name="Chen A."/>
            <person name="Palaniappan K."/>
            <person name="Land M."/>
            <person name="Brambilla E.M."/>
            <person name="Rohde M."/>
            <person name="Abt B."/>
            <person name="Verbarg S."/>
            <person name="Goker M."/>
            <person name="Bristow J."/>
            <person name="Eisen J.A."/>
            <person name="Markowitz V."/>
            <person name="Hugenholtz P."/>
            <person name="Kyrpides N.C."/>
            <person name="Klenk H.P."/>
            <person name="Woyke T."/>
        </authorList>
    </citation>
    <scope>NUCLEOTIDE SEQUENCE [LARGE SCALE GENOMIC DNA]</scope>
    <source>
        <strain evidence="2">ATCC 35100 / DSM 5205 / JP2</strain>
    </source>
</reference>
<dbReference type="Proteomes" id="UP000005317">
    <property type="component" value="Unassembled WGS sequence"/>
</dbReference>
<keyword evidence="2" id="KW-1185">Reference proteome</keyword>